<dbReference type="GO" id="GO:0030182">
    <property type="term" value="P:neuron differentiation"/>
    <property type="evidence" value="ECO:0007669"/>
    <property type="project" value="TreeGrafter"/>
</dbReference>
<evidence type="ECO:0000256" key="4">
    <source>
        <dbReference type="ARBA" id="ARBA00022832"/>
    </source>
</evidence>
<dbReference type="Gene3D" id="3.40.50.12780">
    <property type="entry name" value="N-terminal domain of ligase-like"/>
    <property type="match status" value="1"/>
</dbReference>
<sequence>MPWRDLLVRLALFILVAIPIFVFDILTLIVYIVWQQPWKRLAKYAQIRSIPENVNADDDQSIVRRSNKHLPDHFLLKCRTIGDALDEAIRQHGPETTCIGYRDVICTETAQVDGKEINRYKLTDYKWLTFGDLYDYINRFGHGLNRIGVQKGDKVMIFAETSARWLICGQSIIKNGSVLVTLYSTLGDQGIIHGMEQTEVEYIITSVTLARKLIRLKSSLTCLKHIILLDSTEEDLVELKETIDSNVSVTSFEEMIHSSNANFFTENIVSVDENDLTIIMYTSGSGGIPKGVMMTHHNFMSGVKSMLSLVHFFVHEMSRHTYVAYLPLAHILEFGTETFLMLVGCKIGFSSPHTITDLSVGLMPGTKGDVTLLKPTLMASVPLVLDRIRKAIYARLNSKGLFAVRLFEFVIEYKNFWESKGFRTPIMDALFLSKFRSIVGGRLEILMTGGAPLSADTQKFIRACLNVTFAQGYGSTETGCGGLFMDENDYTLAKVGGPLYGIKVKVVDWDEGGYRTTDYPNARGEIHLASDTLSIGYYKLDQLNEEAYYVGKDGVRWFKTGDIGELFPNGTFKIIDRKKDFIKLQFGEYISLGKIETKLKTSYLVNNVCIVGNSLYKWVIAIIVPNPKVMRKLTLAVFNHHDDDISESYDDDRIRRIFLDKLTAFAKANGLRRYEIPRDVILVDDDWTPESGLVTASFKLKRKNIEQYYSDAIGKAFAKLD</sequence>
<keyword evidence="7" id="KW-0472">Membrane</keyword>
<dbReference type="InterPro" id="IPR042099">
    <property type="entry name" value="ANL_N_sf"/>
</dbReference>
<keyword evidence="2" id="KW-0436">Ligase</keyword>
<evidence type="ECO:0000259" key="8">
    <source>
        <dbReference type="Pfam" id="PF00501"/>
    </source>
</evidence>
<keyword evidence="4" id="KW-0276">Fatty acid metabolism</keyword>
<keyword evidence="10" id="KW-1185">Reference proteome</keyword>
<dbReference type="GO" id="GO:0090433">
    <property type="term" value="F:palmitoyl-CoA ligase activity"/>
    <property type="evidence" value="ECO:0007669"/>
    <property type="project" value="TreeGrafter"/>
</dbReference>
<dbReference type="GO" id="GO:0005783">
    <property type="term" value="C:endoplasmic reticulum"/>
    <property type="evidence" value="ECO:0007669"/>
    <property type="project" value="TreeGrafter"/>
</dbReference>
<dbReference type="PANTHER" id="PTHR43272">
    <property type="entry name" value="LONG-CHAIN-FATTY-ACID--COA LIGASE"/>
    <property type="match status" value="1"/>
</dbReference>
<evidence type="ECO:0000313" key="9">
    <source>
        <dbReference type="EMBL" id="KAJ6223379.1"/>
    </source>
</evidence>
<proteinExistence type="inferred from homology"/>
<dbReference type="GO" id="GO:0005524">
    <property type="term" value="F:ATP binding"/>
    <property type="evidence" value="ECO:0007669"/>
    <property type="project" value="UniProtKB-KW"/>
</dbReference>
<organism evidence="9 10">
    <name type="scientific">Blomia tropicalis</name>
    <name type="common">Mite</name>
    <dbReference type="NCBI Taxonomy" id="40697"/>
    <lineage>
        <taxon>Eukaryota</taxon>
        <taxon>Metazoa</taxon>
        <taxon>Ecdysozoa</taxon>
        <taxon>Arthropoda</taxon>
        <taxon>Chelicerata</taxon>
        <taxon>Arachnida</taxon>
        <taxon>Acari</taxon>
        <taxon>Acariformes</taxon>
        <taxon>Sarcoptiformes</taxon>
        <taxon>Astigmata</taxon>
        <taxon>Glycyphagoidea</taxon>
        <taxon>Echimyopodidae</taxon>
        <taxon>Blomia</taxon>
    </lineage>
</organism>
<keyword evidence="4" id="KW-0443">Lipid metabolism</keyword>
<feature type="transmembrane region" description="Helical" evidence="7">
    <location>
        <begin position="6"/>
        <end position="34"/>
    </location>
</feature>
<keyword evidence="3" id="KW-0547">Nucleotide-binding</keyword>
<evidence type="ECO:0000256" key="7">
    <source>
        <dbReference type="SAM" id="Phobius"/>
    </source>
</evidence>
<name>A0A9Q0MCW0_BLOTA</name>
<protein>
    <recommendedName>
        <fullName evidence="6">long-chain-fatty-acid--CoA ligase</fullName>
        <ecNumber evidence="6">6.2.1.3</ecNumber>
    </recommendedName>
</protein>
<comment type="caution">
    <text evidence="9">The sequence shown here is derived from an EMBL/GenBank/DDBJ whole genome shotgun (WGS) entry which is preliminary data.</text>
</comment>
<dbReference type="InterPro" id="IPR000873">
    <property type="entry name" value="AMP-dep_synth/lig_dom"/>
</dbReference>
<keyword evidence="5" id="KW-0067">ATP-binding</keyword>
<dbReference type="GO" id="GO:0005886">
    <property type="term" value="C:plasma membrane"/>
    <property type="evidence" value="ECO:0007669"/>
    <property type="project" value="TreeGrafter"/>
</dbReference>
<dbReference type="PANTHER" id="PTHR43272:SF83">
    <property type="entry name" value="ACYL-COA SYNTHETASE LONG-CHAIN, ISOFORM J"/>
    <property type="match status" value="1"/>
</dbReference>
<feature type="domain" description="AMP-dependent synthetase/ligase" evidence="8">
    <location>
        <begin position="119"/>
        <end position="538"/>
    </location>
</feature>
<accession>A0A9Q0MCW0</accession>
<dbReference type="EMBL" id="JAPWDV010000001">
    <property type="protein sequence ID" value="KAJ6223379.1"/>
    <property type="molecule type" value="Genomic_DNA"/>
</dbReference>
<comment type="similarity">
    <text evidence="1">Belongs to the ATP-dependent AMP-binding enzyme family.</text>
</comment>
<evidence type="ECO:0000256" key="3">
    <source>
        <dbReference type="ARBA" id="ARBA00022741"/>
    </source>
</evidence>
<evidence type="ECO:0000256" key="1">
    <source>
        <dbReference type="ARBA" id="ARBA00006432"/>
    </source>
</evidence>
<keyword evidence="7" id="KW-0812">Transmembrane</keyword>
<dbReference type="GO" id="GO:0035336">
    <property type="term" value="P:long-chain fatty-acyl-CoA metabolic process"/>
    <property type="evidence" value="ECO:0007669"/>
    <property type="project" value="TreeGrafter"/>
</dbReference>
<keyword evidence="7" id="KW-1133">Transmembrane helix</keyword>
<evidence type="ECO:0000256" key="2">
    <source>
        <dbReference type="ARBA" id="ARBA00022598"/>
    </source>
</evidence>
<dbReference type="OMA" id="AHIFEMG"/>
<evidence type="ECO:0000313" key="10">
    <source>
        <dbReference type="Proteomes" id="UP001142055"/>
    </source>
</evidence>
<dbReference type="GO" id="GO:0005811">
    <property type="term" value="C:lipid droplet"/>
    <property type="evidence" value="ECO:0007669"/>
    <property type="project" value="TreeGrafter"/>
</dbReference>
<dbReference type="EC" id="6.2.1.3" evidence="6"/>
<evidence type="ECO:0000256" key="5">
    <source>
        <dbReference type="ARBA" id="ARBA00022840"/>
    </source>
</evidence>
<dbReference type="Pfam" id="PF00501">
    <property type="entry name" value="AMP-binding"/>
    <property type="match status" value="1"/>
</dbReference>
<dbReference type="AlphaFoldDB" id="A0A9Q0MCW0"/>
<dbReference type="SUPFAM" id="SSF56801">
    <property type="entry name" value="Acetyl-CoA synthetase-like"/>
    <property type="match status" value="1"/>
</dbReference>
<evidence type="ECO:0000256" key="6">
    <source>
        <dbReference type="ARBA" id="ARBA00026121"/>
    </source>
</evidence>
<gene>
    <name evidence="9" type="ORF">RDWZM_001924</name>
</gene>
<dbReference type="Proteomes" id="UP001142055">
    <property type="component" value="Chromosome 1"/>
</dbReference>
<reference evidence="9" key="1">
    <citation type="submission" date="2022-12" db="EMBL/GenBank/DDBJ databases">
        <title>Genome assemblies of Blomia tropicalis.</title>
        <authorList>
            <person name="Cui Y."/>
        </authorList>
    </citation>
    <scope>NUCLEOTIDE SEQUENCE</scope>
    <source>
        <tissue evidence="9">Adult mites</tissue>
    </source>
</reference>